<evidence type="ECO:0000313" key="2">
    <source>
        <dbReference type="Proteomes" id="UP000887013"/>
    </source>
</evidence>
<evidence type="ECO:0000313" key="1">
    <source>
        <dbReference type="EMBL" id="GFT28156.1"/>
    </source>
</evidence>
<protein>
    <submittedName>
        <fullName evidence="1">Uncharacterized protein</fullName>
    </submittedName>
</protein>
<dbReference type="AlphaFoldDB" id="A0A8X6TNT6"/>
<gene>
    <name evidence="1" type="ORF">NPIL_121811</name>
</gene>
<dbReference type="Proteomes" id="UP000887013">
    <property type="component" value="Unassembled WGS sequence"/>
</dbReference>
<organism evidence="1 2">
    <name type="scientific">Nephila pilipes</name>
    <name type="common">Giant wood spider</name>
    <name type="synonym">Nephila maculata</name>
    <dbReference type="NCBI Taxonomy" id="299642"/>
    <lineage>
        <taxon>Eukaryota</taxon>
        <taxon>Metazoa</taxon>
        <taxon>Ecdysozoa</taxon>
        <taxon>Arthropoda</taxon>
        <taxon>Chelicerata</taxon>
        <taxon>Arachnida</taxon>
        <taxon>Araneae</taxon>
        <taxon>Araneomorphae</taxon>
        <taxon>Entelegynae</taxon>
        <taxon>Araneoidea</taxon>
        <taxon>Nephilidae</taxon>
        <taxon>Nephila</taxon>
    </lineage>
</organism>
<keyword evidence="2" id="KW-1185">Reference proteome</keyword>
<reference evidence="1" key="1">
    <citation type="submission" date="2020-08" db="EMBL/GenBank/DDBJ databases">
        <title>Multicomponent nature underlies the extraordinary mechanical properties of spider dragline silk.</title>
        <authorList>
            <person name="Kono N."/>
            <person name="Nakamura H."/>
            <person name="Mori M."/>
            <person name="Yoshida Y."/>
            <person name="Ohtoshi R."/>
            <person name="Malay A.D."/>
            <person name="Moran D.A.P."/>
            <person name="Tomita M."/>
            <person name="Numata K."/>
            <person name="Arakawa K."/>
        </authorList>
    </citation>
    <scope>NUCLEOTIDE SEQUENCE</scope>
</reference>
<feature type="non-terminal residue" evidence="1">
    <location>
        <position position="1"/>
    </location>
</feature>
<feature type="non-terminal residue" evidence="1">
    <location>
        <position position="59"/>
    </location>
</feature>
<sequence length="59" mass="6602">RDGAFSIDSPQDNDLEAGRCHEGEFFFLSSIIYGDKEYFFAGAGDVVVNIDERIVRVTL</sequence>
<dbReference type="EMBL" id="BMAW01060822">
    <property type="protein sequence ID" value="GFT28156.1"/>
    <property type="molecule type" value="Genomic_DNA"/>
</dbReference>
<comment type="caution">
    <text evidence="1">The sequence shown here is derived from an EMBL/GenBank/DDBJ whole genome shotgun (WGS) entry which is preliminary data.</text>
</comment>
<proteinExistence type="predicted"/>
<name>A0A8X6TNT6_NEPPI</name>
<accession>A0A8X6TNT6</accession>